<gene>
    <name evidence="2" type="ORF">SDJN03_15111</name>
</gene>
<evidence type="ECO:0000313" key="2">
    <source>
        <dbReference type="EMBL" id="KAG6589688.1"/>
    </source>
</evidence>
<evidence type="ECO:0000313" key="3">
    <source>
        <dbReference type="Proteomes" id="UP000685013"/>
    </source>
</evidence>
<sequence>MVMDGAGDGDLTESVSMFSSLPQPNSTKLQEPKSNPPSSESQPKKVVVFKPPVNSSLLKLDEDEEDDDDDEEEEEIRRRKASQSSTTLKMHGIRQRWELFRVQALGEDRFSIQMFGYRLLIIRAALKRLITVLKTTTVL</sequence>
<evidence type="ECO:0000256" key="1">
    <source>
        <dbReference type="SAM" id="MobiDB-lite"/>
    </source>
</evidence>
<name>A0AAV6MYP0_9ROSI</name>
<accession>A0AAV6MYP0</accession>
<dbReference type="AlphaFoldDB" id="A0AAV6MYP0"/>
<comment type="caution">
    <text evidence="2">The sequence shown here is derived from an EMBL/GenBank/DDBJ whole genome shotgun (WGS) entry which is preliminary data.</text>
</comment>
<protein>
    <submittedName>
        <fullName evidence="2">Uncharacterized protein</fullName>
    </submittedName>
</protein>
<feature type="compositionally biased region" description="Low complexity" evidence="1">
    <location>
        <begin position="44"/>
        <end position="53"/>
    </location>
</feature>
<proteinExistence type="predicted"/>
<feature type="compositionally biased region" description="Acidic residues" evidence="1">
    <location>
        <begin position="61"/>
        <end position="74"/>
    </location>
</feature>
<reference evidence="2 3" key="1">
    <citation type="journal article" date="2021" name="Hortic Res">
        <title>The domestication of Cucurbita argyrosperma as revealed by the genome of its wild relative.</title>
        <authorList>
            <person name="Barrera-Redondo J."/>
            <person name="Sanchez-de la Vega G."/>
            <person name="Aguirre-Liguori J.A."/>
            <person name="Castellanos-Morales G."/>
            <person name="Gutierrez-Guerrero Y.T."/>
            <person name="Aguirre-Dugua X."/>
            <person name="Aguirre-Planter E."/>
            <person name="Tenaillon M.I."/>
            <person name="Lira-Saade R."/>
            <person name="Eguiarte L.E."/>
        </authorList>
    </citation>
    <scope>NUCLEOTIDE SEQUENCE [LARGE SCALE GENOMIC DNA]</scope>
    <source>
        <strain evidence="2">JBR-2021</strain>
    </source>
</reference>
<dbReference type="Proteomes" id="UP000685013">
    <property type="component" value="Chromosome 10"/>
</dbReference>
<organism evidence="2 3">
    <name type="scientific">Cucurbita argyrosperma subsp. sororia</name>
    <dbReference type="NCBI Taxonomy" id="37648"/>
    <lineage>
        <taxon>Eukaryota</taxon>
        <taxon>Viridiplantae</taxon>
        <taxon>Streptophyta</taxon>
        <taxon>Embryophyta</taxon>
        <taxon>Tracheophyta</taxon>
        <taxon>Spermatophyta</taxon>
        <taxon>Magnoliopsida</taxon>
        <taxon>eudicotyledons</taxon>
        <taxon>Gunneridae</taxon>
        <taxon>Pentapetalae</taxon>
        <taxon>rosids</taxon>
        <taxon>fabids</taxon>
        <taxon>Cucurbitales</taxon>
        <taxon>Cucurbitaceae</taxon>
        <taxon>Cucurbiteae</taxon>
        <taxon>Cucurbita</taxon>
    </lineage>
</organism>
<feature type="region of interest" description="Disordered" evidence="1">
    <location>
        <begin position="1"/>
        <end position="89"/>
    </location>
</feature>
<dbReference type="EMBL" id="JAGKQH010000010">
    <property type="protein sequence ID" value="KAG6589688.1"/>
    <property type="molecule type" value="Genomic_DNA"/>
</dbReference>
<keyword evidence="3" id="KW-1185">Reference proteome</keyword>
<feature type="compositionally biased region" description="Polar residues" evidence="1">
    <location>
        <begin position="13"/>
        <end position="41"/>
    </location>
</feature>
<feature type="non-terminal residue" evidence="2">
    <location>
        <position position="1"/>
    </location>
</feature>